<protein>
    <submittedName>
        <fullName evidence="1">Uncharacterized protein</fullName>
    </submittedName>
</protein>
<keyword evidence="2" id="KW-1185">Reference proteome</keyword>
<accession>J2K662</accession>
<evidence type="ECO:0000313" key="1">
    <source>
        <dbReference type="EMBL" id="EJL75695.1"/>
    </source>
</evidence>
<organism evidence="1 2">
    <name type="scientific">Chryseobacterium populi</name>
    <dbReference type="NCBI Taxonomy" id="1144316"/>
    <lineage>
        <taxon>Bacteria</taxon>
        <taxon>Pseudomonadati</taxon>
        <taxon>Bacteroidota</taxon>
        <taxon>Flavobacteriia</taxon>
        <taxon>Flavobacteriales</taxon>
        <taxon>Weeksellaceae</taxon>
        <taxon>Chryseobacterium group</taxon>
        <taxon>Chryseobacterium</taxon>
    </lineage>
</organism>
<gene>
    <name evidence="1" type="ORF">PMI13_00417</name>
</gene>
<proteinExistence type="predicted"/>
<comment type="caution">
    <text evidence="1">The sequence shown here is derived from an EMBL/GenBank/DDBJ whole genome shotgun (WGS) entry which is preliminary data.</text>
</comment>
<evidence type="ECO:0000313" key="2">
    <source>
        <dbReference type="Proteomes" id="UP000007509"/>
    </source>
</evidence>
<dbReference type="AlphaFoldDB" id="J2K662"/>
<sequence length="48" mass="5611">MFRINICLSTTRTPNQKLLFTDSDQASATGSKIVFYDNNHIHYQKMFN</sequence>
<name>J2K662_9FLAO</name>
<reference evidence="1 2" key="1">
    <citation type="journal article" date="2012" name="J. Bacteriol.">
        <title>Twenty-one genome sequences from Pseudomonas species and 19 genome sequences from diverse bacteria isolated from the rhizosphere and endosphere of Populus deltoides.</title>
        <authorList>
            <person name="Brown S.D."/>
            <person name="Utturkar S.M."/>
            <person name="Klingeman D.M."/>
            <person name="Johnson C.M."/>
            <person name="Martin S.L."/>
            <person name="Land M.L."/>
            <person name="Lu T.Y."/>
            <person name="Schadt C.W."/>
            <person name="Doktycz M.J."/>
            <person name="Pelletier D.A."/>
        </authorList>
    </citation>
    <scope>NUCLEOTIDE SEQUENCE [LARGE SCALE GENOMIC DNA]</scope>
    <source>
        <strain evidence="1 2">CF314</strain>
    </source>
</reference>
<dbReference type="Proteomes" id="UP000007509">
    <property type="component" value="Unassembled WGS sequence"/>
</dbReference>
<dbReference type="EMBL" id="AKJY01000004">
    <property type="protein sequence ID" value="EJL75695.1"/>
    <property type="molecule type" value="Genomic_DNA"/>
</dbReference>